<evidence type="ECO:0000259" key="7">
    <source>
        <dbReference type="PROSITE" id="PS50863"/>
    </source>
</evidence>
<dbReference type="InterPro" id="IPR015300">
    <property type="entry name" value="DNA-bd_pseudobarrel_sf"/>
</dbReference>
<accession>A0A8S0SYZ4</accession>
<dbReference type="InterPro" id="IPR050655">
    <property type="entry name" value="Plant_B3_domain"/>
</dbReference>
<feature type="domain" description="TF-B3" evidence="7">
    <location>
        <begin position="195"/>
        <end position="288"/>
    </location>
</feature>
<feature type="compositionally biased region" description="Acidic residues" evidence="6">
    <location>
        <begin position="151"/>
        <end position="183"/>
    </location>
</feature>
<dbReference type="SMART" id="SM01019">
    <property type="entry name" value="B3"/>
    <property type="match status" value="3"/>
</dbReference>
<evidence type="ECO:0000256" key="4">
    <source>
        <dbReference type="ARBA" id="ARBA00023163"/>
    </source>
</evidence>
<keyword evidence="9" id="KW-1185">Reference proteome</keyword>
<dbReference type="Gene3D" id="2.40.330.10">
    <property type="entry name" value="DNA-binding pseudobarrel domain"/>
    <property type="match status" value="3"/>
</dbReference>
<gene>
    <name evidence="8" type="ORF">OLEA9_A082183</name>
</gene>
<protein>
    <submittedName>
        <fullName evidence="8">B3 domain-containing At5g60140-like</fullName>
    </submittedName>
</protein>
<feature type="region of interest" description="Disordered" evidence="6">
    <location>
        <begin position="107"/>
        <end position="138"/>
    </location>
</feature>
<keyword evidence="4" id="KW-0804">Transcription</keyword>
<dbReference type="PANTHER" id="PTHR31920">
    <property type="entry name" value="B3 DOMAIN-CONTAINING"/>
    <property type="match status" value="1"/>
</dbReference>
<dbReference type="GO" id="GO:0005634">
    <property type="term" value="C:nucleus"/>
    <property type="evidence" value="ECO:0007669"/>
    <property type="project" value="UniProtKB-SubCell"/>
</dbReference>
<dbReference type="GO" id="GO:0003677">
    <property type="term" value="F:DNA binding"/>
    <property type="evidence" value="ECO:0007669"/>
    <property type="project" value="UniProtKB-KW"/>
</dbReference>
<feature type="region of interest" description="Disordered" evidence="6">
    <location>
        <begin position="151"/>
        <end position="184"/>
    </location>
</feature>
<proteinExistence type="predicted"/>
<dbReference type="Gramene" id="OE9A082183T1">
    <property type="protein sequence ID" value="OE9A082183C1"/>
    <property type="gene ID" value="OE9A082183"/>
</dbReference>
<dbReference type="EMBL" id="CACTIH010005564">
    <property type="protein sequence ID" value="CAA2997697.1"/>
    <property type="molecule type" value="Genomic_DNA"/>
</dbReference>
<evidence type="ECO:0000256" key="6">
    <source>
        <dbReference type="SAM" id="MobiDB-lite"/>
    </source>
</evidence>
<organism evidence="8 9">
    <name type="scientific">Olea europaea subsp. europaea</name>
    <dbReference type="NCBI Taxonomy" id="158383"/>
    <lineage>
        <taxon>Eukaryota</taxon>
        <taxon>Viridiplantae</taxon>
        <taxon>Streptophyta</taxon>
        <taxon>Embryophyta</taxon>
        <taxon>Tracheophyta</taxon>
        <taxon>Spermatophyta</taxon>
        <taxon>Magnoliopsida</taxon>
        <taxon>eudicotyledons</taxon>
        <taxon>Gunneridae</taxon>
        <taxon>Pentapetalae</taxon>
        <taxon>asterids</taxon>
        <taxon>lamiids</taxon>
        <taxon>Lamiales</taxon>
        <taxon>Oleaceae</taxon>
        <taxon>Oleeae</taxon>
        <taxon>Olea</taxon>
    </lineage>
</organism>
<keyword evidence="2" id="KW-0805">Transcription regulation</keyword>
<dbReference type="PROSITE" id="PS50863">
    <property type="entry name" value="B3"/>
    <property type="match status" value="3"/>
</dbReference>
<sequence>MAFSLQLRGALPDRAFLLDCHTNLWPIKTEKIDNVWFFCDGWEKFVQDNYLESRDVLVFQYDGDNLFDVKLLGLSGCDKEGHLYINTSVEDTNEEDGVAKAVQVADDGGSKAEDIESNEGLYHTELENETEESIHDRDDNAEEYMEILEDEVKDAEDEDGEEEDTKSNEDETQEDDELEVEQAADDKDIKMFKPVNFFKCYNRKTSAQRLELPTIFSSQLQGALPERVFLRDCYKNLWPVKMAKIDNDCFFCDGWEKFVRDNSLESGDIFVFRFDGKNLFDVKLLGLSGCDKEGLGHFNISVDDKNEEDGEAKAEQVAYYGDSKKDDVKSNEDLHYMEIDEDEDAEDENSEEDDTENNEYKTHEEGEAAVEQVAVSQPSQRPLDPYGNDLFNSGLAIRPRNPYFVTKIRKSRPNDLYIPKETIKDFQLHNLPEEMFLIDPHDRQFHVKIKRWKDDRVWYRGGWKSLCAVNFVSKEDTCICEFVEGRLHVQIVRRNN</sequence>
<reference evidence="8 9" key="1">
    <citation type="submission" date="2019-12" db="EMBL/GenBank/DDBJ databases">
        <authorList>
            <person name="Alioto T."/>
            <person name="Alioto T."/>
            <person name="Gomez Garrido J."/>
        </authorList>
    </citation>
    <scope>NUCLEOTIDE SEQUENCE [LARGE SCALE GENOMIC DNA]</scope>
</reference>
<comment type="caution">
    <text evidence="8">The sequence shown here is derived from an EMBL/GenBank/DDBJ whole genome shotgun (WGS) entry which is preliminary data.</text>
</comment>
<evidence type="ECO:0000256" key="3">
    <source>
        <dbReference type="ARBA" id="ARBA00023125"/>
    </source>
</evidence>
<dbReference type="InterPro" id="IPR003340">
    <property type="entry name" value="B3_DNA-bd"/>
</dbReference>
<name>A0A8S0SYZ4_OLEEU</name>
<dbReference type="Pfam" id="PF02362">
    <property type="entry name" value="B3"/>
    <property type="match status" value="3"/>
</dbReference>
<keyword evidence="5" id="KW-0539">Nucleus</keyword>
<comment type="subcellular location">
    <subcellularLocation>
        <location evidence="1">Nucleus</location>
    </subcellularLocation>
</comment>
<dbReference type="OrthoDB" id="1091658at2759"/>
<evidence type="ECO:0000256" key="5">
    <source>
        <dbReference type="ARBA" id="ARBA00023242"/>
    </source>
</evidence>
<keyword evidence="3" id="KW-0238">DNA-binding</keyword>
<dbReference type="AlphaFoldDB" id="A0A8S0SYZ4"/>
<feature type="domain" description="TF-B3" evidence="7">
    <location>
        <begin position="1"/>
        <end position="75"/>
    </location>
</feature>
<evidence type="ECO:0000256" key="2">
    <source>
        <dbReference type="ARBA" id="ARBA00023015"/>
    </source>
</evidence>
<dbReference type="PANTHER" id="PTHR31920:SF135">
    <property type="entry name" value="B3 DOMAIN-CONTAINING PROTEIN OS03G0621600-RELATED"/>
    <property type="match status" value="1"/>
</dbReference>
<dbReference type="Proteomes" id="UP000594638">
    <property type="component" value="Unassembled WGS sequence"/>
</dbReference>
<feature type="region of interest" description="Disordered" evidence="6">
    <location>
        <begin position="338"/>
        <end position="387"/>
    </location>
</feature>
<evidence type="ECO:0000256" key="1">
    <source>
        <dbReference type="ARBA" id="ARBA00004123"/>
    </source>
</evidence>
<dbReference type="SUPFAM" id="SSF101936">
    <property type="entry name" value="DNA-binding pseudobarrel domain"/>
    <property type="match status" value="3"/>
</dbReference>
<dbReference type="CDD" id="cd10017">
    <property type="entry name" value="B3_DNA"/>
    <property type="match status" value="3"/>
</dbReference>
<evidence type="ECO:0000313" key="9">
    <source>
        <dbReference type="Proteomes" id="UP000594638"/>
    </source>
</evidence>
<feature type="domain" description="TF-B3" evidence="7">
    <location>
        <begin position="401"/>
        <end position="495"/>
    </location>
</feature>
<feature type="compositionally biased region" description="Basic and acidic residues" evidence="6">
    <location>
        <begin position="122"/>
        <end position="138"/>
    </location>
</feature>
<feature type="compositionally biased region" description="Acidic residues" evidence="6">
    <location>
        <begin position="339"/>
        <end position="357"/>
    </location>
</feature>
<evidence type="ECO:0000313" key="8">
    <source>
        <dbReference type="EMBL" id="CAA2997697.1"/>
    </source>
</evidence>